<dbReference type="Gene3D" id="3.40.50.300">
    <property type="entry name" value="P-loop containing nucleotide triphosphate hydrolases"/>
    <property type="match status" value="2"/>
</dbReference>
<sequence length="828" mass="92406">MKFERIYVRFFRSFNFDYERKAHRGAREAPWERTELGWYPYVRMDVDPRITAVVGANESGKSHLLDAVQRLLTDQVVDRQDFCRYSDLYSVELGERRVSDFAGRFRPDSEADRALMSGLGYDPDDDLYFVRAGTGAPFVFTQRQSEARELTPAQEQSLRDSFPVVFRLETEIALPVSMSVRRLADDESAALPRRARRRQILESLPKPDSTEKQASAWLVAIADLLRPVPTSSDADARAENEFNLGRSLLVDVAKIDPSSFGDLHAALEAEREGEVNAIIQRMNEAIARHLNFPKWWAQDQDFQLLLSPREHEVAFTVRDRTGSEYSFAERSRGLRYFLSYYVQLRANRAPEGRRQLLLLDEPDAYLSGVGQQDLLRILEEFAMPEDGSEGGQVLYVTHSPYLINRNAAHRIRVLDKGSDDEGTRVVTDASRNHYEPLRSALGPFVAETAFIGGANLFVEGLADQVLLAGVSSHLRGLYGTAPSQTLNLNEVTIVPAGSASAIPYLVYLARGRDQVRPPCVVLLDGDDSGHEASRKLRRAPVGRGRSIADEFIVVVDEWAVTAGIEGESGIAVQEPEDLITSAVAAEAANRYAKVVLGIDTVNGVRLTPEVIQAELPIRHSMWEAVVAVFGEVHAGEHIEKVGFAREVVGVLHDGGPVGSLHEAIEVTRDRFRALLGHLADLLRDARATEDDAQQRDRVGRLVRGFLKDHPDGVTKDRAKLLFREIARALEDTEEGDARRTELADMRRRYQLDREPLAQVHDYPRFRDELASLRLQERLARQGRPVEDEPSTATMSTDMVAPSAHSPATRPEALPQPSGREASPVSAAP</sequence>
<evidence type="ECO:0000313" key="3">
    <source>
        <dbReference type="EMBL" id="GIG39366.1"/>
    </source>
</evidence>
<dbReference type="Pfam" id="PF13304">
    <property type="entry name" value="AAA_21"/>
    <property type="match status" value="1"/>
</dbReference>
<dbReference type="RefSeq" id="WP_203672006.1">
    <property type="nucleotide sequence ID" value="NZ_BONP01000004.1"/>
</dbReference>
<dbReference type="Proteomes" id="UP000614741">
    <property type="component" value="Unassembled WGS sequence"/>
</dbReference>
<dbReference type="InterPro" id="IPR003959">
    <property type="entry name" value="ATPase_AAA_core"/>
</dbReference>
<dbReference type="EMBL" id="BONP01000004">
    <property type="protein sequence ID" value="GIG39366.1"/>
    <property type="molecule type" value="Genomic_DNA"/>
</dbReference>
<dbReference type="SUPFAM" id="SSF52540">
    <property type="entry name" value="P-loop containing nucleoside triphosphate hydrolases"/>
    <property type="match status" value="1"/>
</dbReference>
<dbReference type="PANTHER" id="PTHR43581">
    <property type="entry name" value="ATP/GTP PHOSPHATASE"/>
    <property type="match status" value="1"/>
</dbReference>
<name>A0ABQ4DKA9_9CELL</name>
<accession>A0ABQ4DKA9</accession>
<reference evidence="3 4" key="1">
    <citation type="submission" date="2021-01" db="EMBL/GenBank/DDBJ databases">
        <title>Whole genome shotgun sequence of Cellulomonas phragmiteti NBRC 110785.</title>
        <authorList>
            <person name="Komaki H."/>
            <person name="Tamura T."/>
        </authorList>
    </citation>
    <scope>NUCLEOTIDE SEQUENCE [LARGE SCALE GENOMIC DNA]</scope>
    <source>
        <strain evidence="3 4">NBRC 110785</strain>
    </source>
</reference>
<gene>
    <name evidence="3" type="ORF">Cph01nite_11280</name>
</gene>
<dbReference type="InterPro" id="IPR027417">
    <property type="entry name" value="P-loop_NTPase"/>
</dbReference>
<proteinExistence type="predicted"/>
<protein>
    <recommendedName>
        <fullName evidence="2">ATPase AAA-type core domain-containing protein</fullName>
    </recommendedName>
</protein>
<evidence type="ECO:0000313" key="4">
    <source>
        <dbReference type="Proteomes" id="UP000614741"/>
    </source>
</evidence>
<feature type="region of interest" description="Disordered" evidence="1">
    <location>
        <begin position="778"/>
        <end position="828"/>
    </location>
</feature>
<comment type="caution">
    <text evidence="3">The sequence shown here is derived from an EMBL/GenBank/DDBJ whole genome shotgun (WGS) entry which is preliminary data.</text>
</comment>
<dbReference type="CDD" id="cd00267">
    <property type="entry name" value="ABC_ATPase"/>
    <property type="match status" value="1"/>
</dbReference>
<keyword evidence="4" id="KW-1185">Reference proteome</keyword>
<dbReference type="InterPro" id="IPR051396">
    <property type="entry name" value="Bact_Antivir_Def_Nuclease"/>
</dbReference>
<feature type="domain" description="ATPase AAA-type core" evidence="2">
    <location>
        <begin position="50"/>
        <end position="404"/>
    </location>
</feature>
<dbReference type="PANTHER" id="PTHR43581:SF2">
    <property type="entry name" value="EXCINUCLEASE ATPASE SUBUNIT"/>
    <property type="match status" value="1"/>
</dbReference>
<evidence type="ECO:0000259" key="2">
    <source>
        <dbReference type="Pfam" id="PF13304"/>
    </source>
</evidence>
<organism evidence="3 4">
    <name type="scientific">Cellulomonas phragmiteti</name>
    <dbReference type="NCBI Taxonomy" id="478780"/>
    <lineage>
        <taxon>Bacteria</taxon>
        <taxon>Bacillati</taxon>
        <taxon>Actinomycetota</taxon>
        <taxon>Actinomycetes</taxon>
        <taxon>Micrococcales</taxon>
        <taxon>Cellulomonadaceae</taxon>
        <taxon>Cellulomonas</taxon>
    </lineage>
</organism>
<evidence type="ECO:0000256" key="1">
    <source>
        <dbReference type="SAM" id="MobiDB-lite"/>
    </source>
</evidence>